<dbReference type="OrthoDB" id="239865at2759"/>
<feature type="region of interest" description="Disordered" evidence="1">
    <location>
        <begin position="360"/>
        <end position="382"/>
    </location>
</feature>
<dbReference type="PANTHER" id="PTHR13211">
    <property type="entry name" value="TELOMERASE CAJAL BODY PROTEIN 1"/>
    <property type="match status" value="1"/>
</dbReference>
<dbReference type="SUPFAM" id="SSF50978">
    <property type="entry name" value="WD40 repeat-like"/>
    <property type="match status" value="1"/>
</dbReference>
<gene>
    <name evidence="2" type="ORF">M408DRAFT_119514</name>
</gene>
<evidence type="ECO:0000313" key="3">
    <source>
        <dbReference type="Proteomes" id="UP000054097"/>
    </source>
</evidence>
<sequence>MANILESSTTPIAKRLDLSKPPKLVSSIGLASCCRSAKWCADGNAVLTMSEDRSLAVWTPEGVTSSQPDQRTVDDAQTPYTLSQARSFIQGSPVYDTAWYPFATPTESASYCFLASIRDTPVKLIDAGDGRIRASYRIVDHRERFVAPHSLAFNLTAQKFYCGFLDAIEVFDLAVPGEGTRLLTIPTKRSKDGLRGIISSLAFCPDYSGLYAAGTFNSSIGLFSEDTGAQVLMYLDGVSGPISHLQFHPTNPHLLFASCRNRKDIHIWDVRNTSHLYSTLDLGPSSNQRRRFDIDPSGHHLITGDEEGRLRVYDVSTVQNQQPVLVFPGHEDAVSTATFHPTLPYLLTVSGSYKFPASVHRRETESDASTSDDDGKSSDGSFEAVTMARTRIGTSDSSMKLWGI</sequence>
<dbReference type="SMART" id="SM00320">
    <property type="entry name" value="WD40"/>
    <property type="match status" value="5"/>
</dbReference>
<dbReference type="Gene3D" id="2.130.10.10">
    <property type="entry name" value="YVTN repeat-like/Quinoprotein amine dehydrogenase"/>
    <property type="match status" value="2"/>
</dbReference>
<protein>
    <submittedName>
        <fullName evidence="2">Uncharacterized protein</fullName>
    </submittedName>
</protein>
<dbReference type="InterPro" id="IPR001680">
    <property type="entry name" value="WD40_rpt"/>
</dbReference>
<dbReference type="InterPro" id="IPR036322">
    <property type="entry name" value="WD40_repeat_dom_sf"/>
</dbReference>
<reference evidence="2 3" key="1">
    <citation type="submission" date="2014-04" db="EMBL/GenBank/DDBJ databases">
        <authorList>
            <consortium name="DOE Joint Genome Institute"/>
            <person name="Kuo A."/>
            <person name="Zuccaro A."/>
            <person name="Kohler A."/>
            <person name="Nagy L.G."/>
            <person name="Floudas D."/>
            <person name="Copeland A."/>
            <person name="Barry K.W."/>
            <person name="Cichocki N."/>
            <person name="Veneault-Fourrey C."/>
            <person name="LaButti K."/>
            <person name="Lindquist E.A."/>
            <person name="Lipzen A."/>
            <person name="Lundell T."/>
            <person name="Morin E."/>
            <person name="Murat C."/>
            <person name="Sun H."/>
            <person name="Tunlid A."/>
            <person name="Henrissat B."/>
            <person name="Grigoriev I.V."/>
            <person name="Hibbett D.S."/>
            <person name="Martin F."/>
            <person name="Nordberg H.P."/>
            <person name="Cantor M.N."/>
            <person name="Hua S.X."/>
        </authorList>
    </citation>
    <scope>NUCLEOTIDE SEQUENCE [LARGE SCALE GENOMIC DNA]</scope>
    <source>
        <strain evidence="2 3">MAFF 305830</strain>
    </source>
</reference>
<dbReference type="PANTHER" id="PTHR13211:SF0">
    <property type="entry name" value="TELOMERASE CAJAL BODY PROTEIN 1"/>
    <property type="match status" value="1"/>
</dbReference>
<dbReference type="AlphaFoldDB" id="A0A0C3BCM4"/>
<dbReference type="EMBL" id="KN824289">
    <property type="protein sequence ID" value="KIM29156.1"/>
    <property type="molecule type" value="Genomic_DNA"/>
</dbReference>
<reference evidence="3" key="2">
    <citation type="submission" date="2015-01" db="EMBL/GenBank/DDBJ databases">
        <title>Evolutionary Origins and Diversification of the Mycorrhizal Mutualists.</title>
        <authorList>
            <consortium name="DOE Joint Genome Institute"/>
            <consortium name="Mycorrhizal Genomics Consortium"/>
            <person name="Kohler A."/>
            <person name="Kuo A."/>
            <person name="Nagy L.G."/>
            <person name="Floudas D."/>
            <person name="Copeland A."/>
            <person name="Barry K.W."/>
            <person name="Cichocki N."/>
            <person name="Veneault-Fourrey C."/>
            <person name="LaButti K."/>
            <person name="Lindquist E.A."/>
            <person name="Lipzen A."/>
            <person name="Lundell T."/>
            <person name="Morin E."/>
            <person name="Murat C."/>
            <person name="Riley R."/>
            <person name="Ohm R."/>
            <person name="Sun H."/>
            <person name="Tunlid A."/>
            <person name="Henrissat B."/>
            <person name="Grigoriev I.V."/>
            <person name="Hibbett D.S."/>
            <person name="Martin F."/>
        </authorList>
    </citation>
    <scope>NUCLEOTIDE SEQUENCE [LARGE SCALE GENOMIC DNA]</scope>
    <source>
        <strain evidence="3">MAFF 305830</strain>
    </source>
</reference>
<dbReference type="InterPro" id="IPR051150">
    <property type="entry name" value="SWT21/TCAB1_mRNA_Telomere"/>
</dbReference>
<name>A0A0C3BCM4_SERVB</name>
<evidence type="ECO:0000313" key="2">
    <source>
        <dbReference type="EMBL" id="KIM29156.1"/>
    </source>
</evidence>
<keyword evidence="3" id="KW-1185">Reference proteome</keyword>
<proteinExistence type="predicted"/>
<dbReference type="Pfam" id="PF00400">
    <property type="entry name" value="WD40"/>
    <property type="match status" value="1"/>
</dbReference>
<dbReference type="STRING" id="933852.A0A0C3BCM4"/>
<dbReference type="InterPro" id="IPR015943">
    <property type="entry name" value="WD40/YVTN_repeat-like_dom_sf"/>
</dbReference>
<dbReference type="Proteomes" id="UP000054097">
    <property type="component" value="Unassembled WGS sequence"/>
</dbReference>
<evidence type="ECO:0000256" key="1">
    <source>
        <dbReference type="SAM" id="MobiDB-lite"/>
    </source>
</evidence>
<organism evidence="2 3">
    <name type="scientific">Serendipita vermifera MAFF 305830</name>
    <dbReference type="NCBI Taxonomy" id="933852"/>
    <lineage>
        <taxon>Eukaryota</taxon>
        <taxon>Fungi</taxon>
        <taxon>Dikarya</taxon>
        <taxon>Basidiomycota</taxon>
        <taxon>Agaricomycotina</taxon>
        <taxon>Agaricomycetes</taxon>
        <taxon>Sebacinales</taxon>
        <taxon>Serendipitaceae</taxon>
        <taxon>Serendipita</taxon>
    </lineage>
</organism>
<dbReference type="HOGENOM" id="CLU_022731_3_1_1"/>
<accession>A0A0C3BCM4</accession>